<dbReference type="PRINTS" id="PR00176">
    <property type="entry name" value="NANEUSMPORT"/>
</dbReference>
<accession>A0A1Q5PSM8</accession>
<dbReference type="PANTHER" id="PTHR42948">
    <property type="entry name" value="TRANSPORTER"/>
    <property type="match status" value="1"/>
</dbReference>
<feature type="transmembrane region" description="Helical" evidence="7">
    <location>
        <begin position="58"/>
        <end position="79"/>
    </location>
</feature>
<dbReference type="Pfam" id="PF00209">
    <property type="entry name" value="SNF"/>
    <property type="match status" value="2"/>
</dbReference>
<feature type="transmembrane region" description="Helical" evidence="7">
    <location>
        <begin position="476"/>
        <end position="497"/>
    </location>
</feature>
<gene>
    <name evidence="8" type="ORF">BM477_00670</name>
</gene>
<evidence type="ECO:0000256" key="7">
    <source>
        <dbReference type="SAM" id="Phobius"/>
    </source>
</evidence>
<dbReference type="RefSeq" id="WP_075360757.1">
    <property type="nucleotide sequence ID" value="NZ_MPDM01000001.1"/>
</dbReference>
<feature type="transmembrane region" description="Helical" evidence="7">
    <location>
        <begin position="369"/>
        <end position="394"/>
    </location>
</feature>
<keyword evidence="5 7" id="KW-0472">Membrane</keyword>
<evidence type="ECO:0000256" key="1">
    <source>
        <dbReference type="ARBA" id="ARBA00004141"/>
    </source>
</evidence>
<feature type="transmembrane region" description="Helical" evidence="7">
    <location>
        <begin position="270"/>
        <end position="295"/>
    </location>
</feature>
<dbReference type="Proteomes" id="UP000186465">
    <property type="component" value="Unassembled WGS sequence"/>
</dbReference>
<feature type="transmembrane region" description="Helical" evidence="7">
    <location>
        <begin position="28"/>
        <end position="46"/>
    </location>
</feature>
<feature type="region of interest" description="Disordered" evidence="6">
    <location>
        <begin position="1"/>
        <end position="20"/>
    </location>
</feature>
<dbReference type="InterPro" id="IPR000175">
    <property type="entry name" value="Na/ntran_symport"/>
</dbReference>
<evidence type="ECO:0000313" key="9">
    <source>
        <dbReference type="Proteomes" id="UP000186465"/>
    </source>
</evidence>
<keyword evidence="3 7" id="KW-0812">Transmembrane</keyword>
<keyword evidence="9" id="KW-1185">Reference proteome</keyword>
<evidence type="ECO:0000256" key="5">
    <source>
        <dbReference type="ARBA" id="ARBA00023136"/>
    </source>
</evidence>
<dbReference type="OrthoDB" id="9762833at2"/>
<name>A0A1Q5PSM8_9ACTO</name>
<dbReference type="CDD" id="cd10334">
    <property type="entry name" value="SLC6sbd_u1"/>
    <property type="match status" value="1"/>
</dbReference>
<dbReference type="SUPFAM" id="SSF161070">
    <property type="entry name" value="SNF-like"/>
    <property type="match status" value="1"/>
</dbReference>
<keyword evidence="2" id="KW-0813">Transport</keyword>
<sequence length="578" mass="62141">MTTRTKAAPPKQGAANGDRETWSSQTGFLLAAVGSAVGLGNIWRFPGVAYTNGGGAFMIPYLVALFVAGVSFLLLDYSLGHRLRGAVPTVFRRIHIRVEMIGWVKVLISFVIMTYYAVIIAWAAKYAFFSVTLAWGDDPKGFFFGEFLELSDSLSFSPVWGVALPLLAVWVIVIAILALGVQKGVERLNRIFLPLLVVLFAAVVIRSVTLPGAVDGLNAFFTPNWPALADGSVWLAAFSQIFFSLSIAFGIMVTYASYLPRRSNLGGTAFVAAFANSSFEILAGIGVFGALGFMAHQQGILVSDLEGITGVSLSFITFPAIIGAMPGGAVFGVLFFTSLVVAGLTSIVSLIQVVSAGFQDKFNWSPSRAAISVSVPSMVLSLAFFSTTSGLLTLDIVDKYINEVGVVFTAISTAVIVAVLHPRLSRLRRHLNLLSTVKVGRWWDFLIGFVIPAALAGMWVQTVLDLISNGYGGYPSWYTGVFGWGTLGLLLVGAYVLTLTRWRNDVDDFTVMPLPHRPRDRYGRLLREDEGVSLMPVAPKVTGDREQDDDFEYGAQYQSAGAAADAAGASAATEGETR</sequence>
<evidence type="ECO:0000313" key="8">
    <source>
        <dbReference type="EMBL" id="OKL50519.1"/>
    </source>
</evidence>
<evidence type="ECO:0000256" key="3">
    <source>
        <dbReference type="ARBA" id="ARBA00022692"/>
    </source>
</evidence>
<feature type="transmembrane region" description="Helical" evidence="7">
    <location>
        <begin position="159"/>
        <end position="179"/>
    </location>
</feature>
<dbReference type="NCBIfam" id="NF037979">
    <property type="entry name" value="Na_transp"/>
    <property type="match status" value="1"/>
</dbReference>
<dbReference type="GO" id="GO:0016020">
    <property type="term" value="C:membrane"/>
    <property type="evidence" value="ECO:0007669"/>
    <property type="project" value="UniProtKB-SubCell"/>
</dbReference>
<evidence type="ECO:0000256" key="2">
    <source>
        <dbReference type="ARBA" id="ARBA00022448"/>
    </source>
</evidence>
<feature type="transmembrane region" description="Helical" evidence="7">
    <location>
        <begin position="315"/>
        <end position="348"/>
    </location>
</feature>
<protein>
    <submittedName>
        <fullName evidence="8">Sodium-dependent transporter</fullName>
    </submittedName>
</protein>
<dbReference type="InterPro" id="IPR037272">
    <property type="entry name" value="SNS_sf"/>
</dbReference>
<organism evidence="8 9">
    <name type="scientific">Boudabousia marimammalium</name>
    <dbReference type="NCBI Taxonomy" id="156892"/>
    <lineage>
        <taxon>Bacteria</taxon>
        <taxon>Bacillati</taxon>
        <taxon>Actinomycetota</taxon>
        <taxon>Actinomycetes</taxon>
        <taxon>Actinomycetales</taxon>
        <taxon>Actinomycetaceae</taxon>
        <taxon>Boudabousia</taxon>
    </lineage>
</organism>
<dbReference type="STRING" id="156892.BM477_00670"/>
<proteinExistence type="predicted"/>
<dbReference type="EMBL" id="MPDM01000001">
    <property type="protein sequence ID" value="OKL50519.1"/>
    <property type="molecule type" value="Genomic_DNA"/>
</dbReference>
<evidence type="ECO:0000256" key="6">
    <source>
        <dbReference type="SAM" id="MobiDB-lite"/>
    </source>
</evidence>
<feature type="transmembrane region" description="Helical" evidence="7">
    <location>
        <begin position="100"/>
        <end position="124"/>
    </location>
</feature>
<comment type="subcellular location">
    <subcellularLocation>
        <location evidence="1">Membrane</location>
        <topology evidence="1">Multi-pass membrane protein</topology>
    </subcellularLocation>
</comment>
<dbReference type="PROSITE" id="PS50267">
    <property type="entry name" value="NA_NEUROTRAN_SYMP_3"/>
    <property type="match status" value="1"/>
</dbReference>
<feature type="transmembrane region" description="Helical" evidence="7">
    <location>
        <begin position="400"/>
        <end position="421"/>
    </location>
</feature>
<feature type="transmembrane region" description="Helical" evidence="7">
    <location>
        <begin position="191"/>
        <end position="214"/>
    </location>
</feature>
<feature type="transmembrane region" description="Helical" evidence="7">
    <location>
        <begin position="442"/>
        <end position="464"/>
    </location>
</feature>
<feature type="transmembrane region" description="Helical" evidence="7">
    <location>
        <begin position="234"/>
        <end position="258"/>
    </location>
</feature>
<comment type="caution">
    <text evidence="8">The sequence shown here is derived from an EMBL/GenBank/DDBJ whole genome shotgun (WGS) entry which is preliminary data.</text>
</comment>
<dbReference type="PANTHER" id="PTHR42948:SF1">
    <property type="entry name" value="TRANSPORTER"/>
    <property type="match status" value="1"/>
</dbReference>
<reference evidence="9" key="1">
    <citation type="submission" date="2016-11" db="EMBL/GenBank/DDBJ databases">
        <title>Actinomyces gypaetusis sp. nov. isolated from Gypaetus barbatus in Qinghai Tibet Plateau China.</title>
        <authorList>
            <person name="Meng X."/>
        </authorList>
    </citation>
    <scope>NUCLEOTIDE SEQUENCE [LARGE SCALE GENOMIC DNA]</scope>
    <source>
        <strain evidence="9">DSM 15383</strain>
    </source>
</reference>
<dbReference type="AlphaFoldDB" id="A0A1Q5PSM8"/>
<keyword evidence="4 7" id="KW-1133">Transmembrane helix</keyword>
<evidence type="ECO:0000256" key="4">
    <source>
        <dbReference type="ARBA" id="ARBA00022989"/>
    </source>
</evidence>